<reference evidence="2" key="1">
    <citation type="submission" date="2019-08" db="EMBL/GenBank/DDBJ databases">
        <authorList>
            <person name="Kucharzyk K."/>
            <person name="Murdoch R.W."/>
            <person name="Higgins S."/>
            <person name="Loffler F."/>
        </authorList>
    </citation>
    <scope>NUCLEOTIDE SEQUENCE</scope>
</reference>
<comment type="caution">
    <text evidence="2">The sequence shown here is derived from an EMBL/GenBank/DDBJ whole genome shotgun (WGS) entry which is preliminary data.</text>
</comment>
<dbReference type="EMBL" id="VSSQ01003163">
    <property type="protein sequence ID" value="MPM19370.1"/>
    <property type="molecule type" value="Genomic_DNA"/>
</dbReference>
<proteinExistence type="predicted"/>
<name>A0A644XT25_9ZZZZ</name>
<accession>A0A644XT25</accession>
<dbReference type="PANTHER" id="PTHR40446:SF2">
    <property type="entry name" value="N-ACETYLGLUCOSAMINE-1-PHOSPHODIESTER ALPHA-N-ACETYLGLUCOSAMINIDASE"/>
    <property type="match status" value="1"/>
</dbReference>
<feature type="domain" description="Phosphodiester glycosidase" evidence="1">
    <location>
        <begin position="134"/>
        <end position="315"/>
    </location>
</feature>
<sequence length="319" mass="35014">MKTKSVVCIFSSRSCPLIRIYKMKPGSICLFVFILASCFSFGAYSQKSKMLIESTDLIKAIYSDVNYTITDGVKSTEIAYEATNGKAMKIFILEVDLKEPSISMKVSMPDGGNSYGMQQMTRQAASMDSMGHRVWAGVNADFYNMKTGVPRGVIHRNGKAIKTDYDDRNRGFFGITKDKKALVGINEEYLVKSANLQMPEIVGGGVMLLKNGIVLPQTDKSVDPRTCVGISADSTDVFFLMVDGRDVPYSNGMTLIELAVCLKALGADTAINLDGGGSTTYFVRRFPAFRENRFDIRNRPSDPTGERTVANGIVVISDL</sequence>
<dbReference type="PANTHER" id="PTHR40446">
    <property type="entry name" value="N-ACETYLGLUCOSAMINE-1-PHOSPHODIESTER ALPHA-N-ACETYLGLUCOSAMINIDASE"/>
    <property type="match status" value="1"/>
</dbReference>
<dbReference type="Pfam" id="PF09992">
    <property type="entry name" value="NAGPA"/>
    <property type="match status" value="1"/>
</dbReference>
<dbReference type="InterPro" id="IPR018711">
    <property type="entry name" value="NAGPA"/>
</dbReference>
<organism evidence="2">
    <name type="scientific">bioreactor metagenome</name>
    <dbReference type="NCBI Taxonomy" id="1076179"/>
    <lineage>
        <taxon>unclassified sequences</taxon>
        <taxon>metagenomes</taxon>
        <taxon>ecological metagenomes</taxon>
    </lineage>
</organism>
<dbReference type="AlphaFoldDB" id="A0A644XT25"/>
<gene>
    <name evidence="2" type="ORF">SDC9_65793</name>
</gene>
<protein>
    <recommendedName>
        <fullName evidence="1">Phosphodiester glycosidase domain-containing protein</fullName>
    </recommendedName>
</protein>
<evidence type="ECO:0000259" key="1">
    <source>
        <dbReference type="Pfam" id="PF09992"/>
    </source>
</evidence>
<evidence type="ECO:0000313" key="2">
    <source>
        <dbReference type="EMBL" id="MPM19370.1"/>
    </source>
</evidence>